<feature type="compositionally biased region" description="Basic and acidic residues" evidence="1">
    <location>
        <begin position="209"/>
        <end position="245"/>
    </location>
</feature>
<dbReference type="EMBL" id="QPFP01000120">
    <property type="protein sequence ID" value="TEB21159.1"/>
    <property type="molecule type" value="Genomic_DNA"/>
</dbReference>
<gene>
    <name evidence="2" type="ORF">FA13DRAFT_166269</name>
</gene>
<evidence type="ECO:0000313" key="2">
    <source>
        <dbReference type="EMBL" id="TEB21159.1"/>
    </source>
</evidence>
<organism evidence="2 3">
    <name type="scientific">Coprinellus micaceus</name>
    <name type="common">Glistening ink-cap mushroom</name>
    <name type="synonym">Coprinus micaceus</name>
    <dbReference type="NCBI Taxonomy" id="71717"/>
    <lineage>
        <taxon>Eukaryota</taxon>
        <taxon>Fungi</taxon>
        <taxon>Dikarya</taxon>
        <taxon>Basidiomycota</taxon>
        <taxon>Agaricomycotina</taxon>
        <taxon>Agaricomycetes</taxon>
        <taxon>Agaricomycetidae</taxon>
        <taxon>Agaricales</taxon>
        <taxon>Agaricineae</taxon>
        <taxon>Psathyrellaceae</taxon>
        <taxon>Coprinellus</taxon>
    </lineage>
</organism>
<keyword evidence="3" id="KW-1185">Reference proteome</keyword>
<evidence type="ECO:0000256" key="1">
    <source>
        <dbReference type="SAM" id="MobiDB-lite"/>
    </source>
</evidence>
<proteinExistence type="predicted"/>
<name>A0A4Y7SIW4_COPMI</name>
<evidence type="ECO:0000313" key="3">
    <source>
        <dbReference type="Proteomes" id="UP000298030"/>
    </source>
</evidence>
<protein>
    <submittedName>
        <fullName evidence="2">Uncharacterized protein</fullName>
    </submittedName>
</protein>
<reference evidence="2 3" key="1">
    <citation type="journal article" date="2019" name="Nat. Ecol. Evol.">
        <title>Megaphylogeny resolves global patterns of mushroom evolution.</title>
        <authorList>
            <person name="Varga T."/>
            <person name="Krizsan K."/>
            <person name="Foldi C."/>
            <person name="Dima B."/>
            <person name="Sanchez-Garcia M."/>
            <person name="Sanchez-Ramirez S."/>
            <person name="Szollosi G.J."/>
            <person name="Szarkandi J.G."/>
            <person name="Papp V."/>
            <person name="Albert L."/>
            <person name="Andreopoulos W."/>
            <person name="Angelini C."/>
            <person name="Antonin V."/>
            <person name="Barry K.W."/>
            <person name="Bougher N.L."/>
            <person name="Buchanan P."/>
            <person name="Buyck B."/>
            <person name="Bense V."/>
            <person name="Catcheside P."/>
            <person name="Chovatia M."/>
            <person name="Cooper J."/>
            <person name="Damon W."/>
            <person name="Desjardin D."/>
            <person name="Finy P."/>
            <person name="Geml J."/>
            <person name="Haridas S."/>
            <person name="Hughes K."/>
            <person name="Justo A."/>
            <person name="Karasinski D."/>
            <person name="Kautmanova I."/>
            <person name="Kiss B."/>
            <person name="Kocsube S."/>
            <person name="Kotiranta H."/>
            <person name="LaButti K.M."/>
            <person name="Lechner B.E."/>
            <person name="Liimatainen K."/>
            <person name="Lipzen A."/>
            <person name="Lukacs Z."/>
            <person name="Mihaltcheva S."/>
            <person name="Morgado L.N."/>
            <person name="Niskanen T."/>
            <person name="Noordeloos M.E."/>
            <person name="Ohm R.A."/>
            <person name="Ortiz-Santana B."/>
            <person name="Ovrebo C."/>
            <person name="Racz N."/>
            <person name="Riley R."/>
            <person name="Savchenko A."/>
            <person name="Shiryaev A."/>
            <person name="Soop K."/>
            <person name="Spirin V."/>
            <person name="Szebenyi C."/>
            <person name="Tomsovsky M."/>
            <person name="Tulloss R.E."/>
            <person name="Uehling J."/>
            <person name="Grigoriev I.V."/>
            <person name="Vagvolgyi C."/>
            <person name="Papp T."/>
            <person name="Martin F.M."/>
            <person name="Miettinen O."/>
            <person name="Hibbett D.S."/>
            <person name="Nagy L.G."/>
        </authorList>
    </citation>
    <scope>NUCLEOTIDE SEQUENCE [LARGE SCALE GENOMIC DNA]</scope>
    <source>
        <strain evidence="2 3">FP101781</strain>
    </source>
</reference>
<feature type="region of interest" description="Disordered" evidence="1">
    <location>
        <begin position="205"/>
        <end position="260"/>
    </location>
</feature>
<dbReference type="AlphaFoldDB" id="A0A4Y7SIW4"/>
<accession>A0A4Y7SIW4</accession>
<comment type="caution">
    <text evidence="2">The sequence shown here is derived from an EMBL/GenBank/DDBJ whole genome shotgun (WGS) entry which is preliminary data.</text>
</comment>
<sequence>MDFCGAIFERLASAISDPTARWNCVSLDLEVIPESSLDLHSLRMLVASSGMAIRNSTLRLRSSSAIPEPCSNAVLPEGKLDLRSTQLSSFWVRMAYADMFRVRTSWHGLKSLTFGSPHTGHRFLPWEALNILRSAPNLIHCTIHFLHPRLSRNSASGLPDPCTPGITYDHWRRAAPCVRRGAPSSSHRPFIDRRNHGRCARCTQQPRVPMDRKIRKGVEGGGHRSTLAHENHPQSRAEEPAERRATQASLKPKGLSNAPH</sequence>
<dbReference type="Proteomes" id="UP000298030">
    <property type="component" value="Unassembled WGS sequence"/>
</dbReference>